<keyword evidence="1" id="KW-1133">Transmembrane helix</keyword>
<evidence type="ECO:0000313" key="2">
    <source>
        <dbReference type="EMBL" id="PMC18358.1"/>
    </source>
</evidence>
<sequence>MNSYRQLRQPIPQVLASVALLFIGFSLLNYKFGLTLQETPTYLLITTLIELILVSIGFLLLFIKPKTSQVKLWYIYFLLSVSMCYVVIMSFFNMYFFVAIQSLNYVYIYWNIEFISMLVFFSINIISNIIMVKAKSMKGQYYSYIFRGIGCLVYIIFIILYFIVPKEINNRFFIFRVNCNYSIFSSSFSIYVFNV</sequence>
<feature type="transmembrane region" description="Helical" evidence="1">
    <location>
        <begin position="108"/>
        <end position="132"/>
    </location>
</feature>
<proteinExistence type="predicted"/>
<feature type="transmembrane region" description="Helical" evidence="1">
    <location>
        <begin position="42"/>
        <end position="63"/>
    </location>
</feature>
<organism evidence="2 3">
    <name type="scientific">Staphylococcus pettenkoferi</name>
    <dbReference type="NCBI Taxonomy" id="170573"/>
    <lineage>
        <taxon>Bacteria</taxon>
        <taxon>Bacillati</taxon>
        <taxon>Bacillota</taxon>
        <taxon>Bacilli</taxon>
        <taxon>Bacillales</taxon>
        <taxon>Staphylococcaceae</taxon>
        <taxon>Staphylococcus</taxon>
    </lineage>
</organism>
<keyword evidence="1" id="KW-0472">Membrane</keyword>
<name>A0A2N6QFK0_9STAP</name>
<dbReference type="AlphaFoldDB" id="A0A2N6QFK0"/>
<feature type="transmembrane region" description="Helical" evidence="1">
    <location>
        <begin position="75"/>
        <end position="96"/>
    </location>
</feature>
<comment type="caution">
    <text evidence="2">The sequence shown here is derived from an EMBL/GenBank/DDBJ whole genome shotgun (WGS) entry which is preliminary data.</text>
</comment>
<reference evidence="2 3" key="1">
    <citation type="submission" date="2017-09" db="EMBL/GenBank/DDBJ databases">
        <title>Bacterial strain isolated from the female urinary microbiota.</title>
        <authorList>
            <person name="Thomas-White K."/>
            <person name="Kumar N."/>
            <person name="Forster S."/>
            <person name="Putonti C."/>
            <person name="Lawley T."/>
            <person name="Wolfe A.J."/>
        </authorList>
    </citation>
    <scope>NUCLEOTIDE SEQUENCE [LARGE SCALE GENOMIC DNA]</scope>
    <source>
        <strain evidence="2 3">UMB0834</strain>
    </source>
</reference>
<feature type="transmembrane region" description="Helical" evidence="1">
    <location>
        <begin position="144"/>
        <end position="164"/>
    </location>
</feature>
<dbReference type="Proteomes" id="UP000235748">
    <property type="component" value="Unassembled WGS sequence"/>
</dbReference>
<keyword evidence="1" id="KW-0812">Transmembrane</keyword>
<feature type="transmembrane region" description="Helical" evidence="1">
    <location>
        <begin position="12"/>
        <end position="30"/>
    </location>
</feature>
<evidence type="ECO:0000256" key="1">
    <source>
        <dbReference type="SAM" id="Phobius"/>
    </source>
</evidence>
<gene>
    <name evidence="2" type="ORF">CJ235_07960</name>
</gene>
<protein>
    <submittedName>
        <fullName evidence="2">DUF5079 domain-containing protein</fullName>
    </submittedName>
</protein>
<dbReference type="EMBL" id="PNGG01000004">
    <property type="protein sequence ID" value="PMC18358.1"/>
    <property type="molecule type" value="Genomic_DNA"/>
</dbReference>
<accession>A0A2N6QFK0</accession>
<evidence type="ECO:0000313" key="3">
    <source>
        <dbReference type="Proteomes" id="UP000235748"/>
    </source>
</evidence>